<proteinExistence type="predicted"/>
<evidence type="ECO:0000313" key="4">
    <source>
        <dbReference type="WBParaSite" id="GPUH_0001739801-mRNA-1"/>
    </source>
</evidence>
<organism evidence="4">
    <name type="scientific">Gongylonema pulchrum</name>
    <dbReference type="NCBI Taxonomy" id="637853"/>
    <lineage>
        <taxon>Eukaryota</taxon>
        <taxon>Metazoa</taxon>
        <taxon>Ecdysozoa</taxon>
        <taxon>Nematoda</taxon>
        <taxon>Chromadorea</taxon>
        <taxon>Rhabditida</taxon>
        <taxon>Spirurina</taxon>
        <taxon>Spiruromorpha</taxon>
        <taxon>Spiruroidea</taxon>
        <taxon>Gongylonematidae</taxon>
        <taxon>Gongylonema</taxon>
    </lineage>
</organism>
<dbReference type="AlphaFoldDB" id="A0A183E8T5"/>
<name>A0A183E8T5_9BILA</name>
<feature type="signal peptide" evidence="1">
    <location>
        <begin position="1"/>
        <end position="20"/>
    </location>
</feature>
<protein>
    <submittedName>
        <fullName evidence="4">Secreted protein</fullName>
    </submittedName>
</protein>
<evidence type="ECO:0000313" key="3">
    <source>
        <dbReference type="Proteomes" id="UP000271098"/>
    </source>
</evidence>
<reference evidence="2 3" key="2">
    <citation type="submission" date="2018-11" db="EMBL/GenBank/DDBJ databases">
        <authorList>
            <consortium name="Pathogen Informatics"/>
        </authorList>
    </citation>
    <scope>NUCLEOTIDE SEQUENCE [LARGE SCALE GENOMIC DNA]</scope>
</reference>
<feature type="chain" id="PRO_5043139067" evidence="1">
    <location>
        <begin position="21"/>
        <end position="74"/>
    </location>
</feature>
<dbReference type="Proteomes" id="UP000271098">
    <property type="component" value="Unassembled WGS sequence"/>
</dbReference>
<gene>
    <name evidence="2" type="ORF">GPUH_LOCUS17377</name>
</gene>
<dbReference type="WBParaSite" id="GPUH_0001739801-mRNA-1">
    <property type="protein sequence ID" value="GPUH_0001739801-mRNA-1"/>
    <property type="gene ID" value="GPUH_0001739801"/>
</dbReference>
<sequence length="74" mass="8115">MLDRSLSVIFWFALSLLAIADFDGFCEVHLSACRLFCAAIVCRLKEVCGVACGDFALGKHLAFRLPFVFVLSAV</sequence>
<keyword evidence="1" id="KW-0732">Signal</keyword>
<dbReference type="EMBL" id="UYRT01085092">
    <property type="protein sequence ID" value="VDN29682.1"/>
    <property type="molecule type" value="Genomic_DNA"/>
</dbReference>
<evidence type="ECO:0000256" key="1">
    <source>
        <dbReference type="SAM" id="SignalP"/>
    </source>
</evidence>
<keyword evidence="3" id="KW-1185">Reference proteome</keyword>
<accession>A0A183E8T5</accession>
<reference evidence="4" key="1">
    <citation type="submission" date="2016-06" db="UniProtKB">
        <authorList>
            <consortium name="WormBaseParasite"/>
        </authorList>
    </citation>
    <scope>IDENTIFICATION</scope>
</reference>
<evidence type="ECO:0000313" key="2">
    <source>
        <dbReference type="EMBL" id="VDN29682.1"/>
    </source>
</evidence>